<dbReference type="GO" id="GO:0005737">
    <property type="term" value="C:cytoplasm"/>
    <property type="evidence" value="ECO:0007669"/>
    <property type="project" value="TreeGrafter"/>
</dbReference>
<comment type="caution">
    <text evidence="3">The sequence shown here is derived from an EMBL/GenBank/DDBJ whole genome shotgun (WGS) entry which is preliminary data.</text>
</comment>
<name>A0A553RQK8_9TELE</name>
<dbReference type="InterPro" id="IPR005026">
    <property type="entry name" value="SAPAP"/>
</dbReference>
<sequence length="815" mass="89223">CTIVGCETSFRMESRFSHLYKRDCSTEMMRLKMSRRRSQSQKENREKIVNMRRHLDQLPETELSMDATFCSLNPAAKTKSAVDAAAEERKMMLARYKEKKTLQKELDKRAREKKGVFKTGLYKPQPLWYLPTNTAPPGRGKTTEIKPSTRITRSMAQNSKPADERHAVEKKVESTSTIKALQKNTAKPQPSTRTNLARVELSVRAPVTRSTSKTGTAPIIKPVSESKATKAIRCPTAPSSGTTTTKCEKAPAGKKNPAVDSHEDDDPKTPPASFAPQGFVFQPPVGLKCLDLVPLSQDSTTAFIPPSFPNEARVDFVFPSPTKSVLPAASLSPSTPPPDHSLQPLTCVPTEPLLTSSEPQHDVSYFRAEMVSETERLTGLSELWESRFDDSSVPEEMRDRMRTAVGQARLLMKERFGQFSGLVDDCDFKRGEKITTCTDLQGFWDMVYFQAAAGGGTSAAAKSRLAAVKAAMRAKQAEQKSTDCPKNLQGDSSSPSVALGSVLPVQTVVFHGGFFQVESPVKPSCPVRRSCRISTVPSPSASKFSTPGRQRRSIAFSTASPRPLPAVTTPLPCAELLPDTPRVSQTSRDLIQNISSSLDTQPCSTCVGPENGDIHQSEQAADPSIPHLPESVQEHKQENMASEENDVLDALSQCSFDEVKPHTIKPSTQTKYLPAASDNEVEVHNEVEMSACSGSPHSVGVEVTGNQDDVEGSDGLDIERYLLPSARASLSPEHGLSVERISLGTIDAEMESPVCQPEELPPDDMATATTPSRVVFSSRISQMPVNMLLFTPERERVRQSVCERDLMTFTPPSNK</sequence>
<dbReference type="GO" id="GO:0008017">
    <property type="term" value="F:microtubule binding"/>
    <property type="evidence" value="ECO:0007669"/>
    <property type="project" value="TreeGrafter"/>
</dbReference>
<evidence type="ECO:0000256" key="2">
    <source>
        <dbReference type="SAM" id="MobiDB-lite"/>
    </source>
</evidence>
<evidence type="ECO:0000313" key="3">
    <source>
        <dbReference type="EMBL" id="TRZ04469.1"/>
    </source>
</evidence>
<dbReference type="GO" id="GO:0051382">
    <property type="term" value="P:kinetochore assembly"/>
    <property type="evidence" value="ECO:0007669"/>
    <property type="project" value="TreeGrafter"/>
</dbReference>
<proteinExistence type="inferred from homology"/>
<dbReference type="GO" id="GO:0007346">
    <property type="term" value="P:regulation of mitotic cell cycle"/>
    <property type="evidence" value="ECO:0007669"/>
    <property type="project" value="TreeGrafter"/>
</dbReference>
<feature type="region of interest" description="Disordered" evidence="2">
    <location>
        <begin position="128"/>
        <end position="274"/>
    </location>
</feature>
<organism evidence="3 4">
    <name type="scientific">Danionella cerebrum</name>
    <dbReference type="NCBI Taxonomy" id="2873325"/>
    <lineage>
        <taxon>Eukaryota</taxon>
        <taxon>Metazoa</taxon>
        <taxon>Chordata</taxon>
        <taxon>Craniata</taxon>
        <taxon>Vertebrata</taxon>
        <taxon>Euteleostomi</taxon>
        <taxon>Actinopterygii</taxon>
        <taxon>Neopterygii</taxon>
        <taxon>Teleostei</taxon>
        <taxon>Ostariophysi</taxon>
        <taxon>Cypriniformes</taxon>
        <taxon>Danionidae</taxon>
        <taxon>Danioninae</taxon>
        <taxon>Danionella</taxon>
    </lineage>
</organism>
<reference evidence="3 4" key="1">
    <citation type="journal article" date="2019" name="Sci. Data">
        <title>Hybrid genome assembly and annotation of Danionella translucida.</title>
        <authorList>
            <person name="Kadobianskyi M."/>
            <person name="Schulze L."/>
            <person name="Schuelke M."/>
            <person name="Judkewitz B."/>
        </authorList>
    </citation>
    <scope>NUCLEOTIDE SEQUENCE [LARGE SCALE GENOMIC DNA]</scope>
    <source>
        <strain evidence="3 4">Bolton</strain>
    </source>
</reference>
<dbReference type="GO" id="GO:0007052">
    <property type="term" value="P:mitotic spindle organization"/>
    <property type="evidence" value="ECO:0007669"/>
    <property type="project" value="TreeGrafter"/>
</dbReference>
<dbReference type="Pfam" id="PF03359">
    <property type="entry name" value="GKAP"/>
    <property type="match status" value="1"/>
</dbReference>
<dbReference type="GO" id="GO:0023052">
    <property type="term" value="P:signaling"/>
    <property type="evidence" value="ECO:0007669"/>
    <property type="project" value="InterPro"/>
</dbReference>
<dbReference type="GO" id="GO:0031616">
    <property type="term" value="C:spindle pole centrosome"/>
    <property type="evidence" value="ECO:0007669"/>
    <property type="project" value="TreeGrafter"/>
</dbReference>
<dbReference type="GO" id="GO:0005634">
    <property type="term" value="C:nucleus"/>
    <property type="evidence" value="ECO:0007669"/>
    <property type="project" value="TreeGrafter"/>
</dbReference>
<dbReference type="EMBL" id="SRMA01000189">
    <property type="protein sequence ID" value="TRZ04469.1"/>
    <property type="molecule type" value="Genomic_DNA"/>
</dbReference>
<dbReference type="GO" id="GO:0051642">
    <property type="term" value="P:centrosome localization"/>
    <property type="evidence" value="ECO:0007669"/>
    <property type="project" value="TreeGrafter"/>
</dbReference>
<dbReference type="PANTHER" id="PTHR12353">
    <property type="entry name" value="DISKS LARGE-ASSOCIATED PROTEIN DAP SAP90/PSD-95-ASSOCIATED PROTEIN"/>
    <property type="match status" value="1"/>
</dbReference>
<comment type="similarity">
    <text evidence="1">Belongs to the SAPAP family.</text>
</comment>
<feature type="non-terminal residue" evidence="3">
    <location>
        <position position="1"/>
    </location>
</feature>
<accession>A0A553RQK8</accession>
<dbReference type="AlphaFoldDB" id="A0A553RQK8"/>
<feature type="compositionally biased region" description="Polar residues" evidence="2">
    <location>
        <begin position="145"/>
        <end position="160"/>
    </location>
</feature>
<dbReference type="GO" id="GO:0007059">
    <property type="term" value="P:chromosome segregation"/>
    <property type="evidence" value="ECO:0007669"/>
    <property type="project" value="TreeGrafter"/>
</dbReference>
<dbReference type="PANTHER" id="PTHR12353:SF1">
    <property type="entry name" value="DISKS LARGE-ASSOCIATED PROTEIN 5"/>
    <property type="match status" value="1"/>
</dbReference>
<feature type="compositionally biased region" description="Polar residues" evidence="2">
    <location>
        <begin position="174"/>
        <end position="195"/>
    </location>
</feature>
<feature type="compositionally biased region" description="Basic and acidic residues" evidence="2">
    <location>
        <begin position="161"/>
        <end position="173"/>
    </location>
</feature>
<gene>
    <name evidence="3" type="ORF">DNTS_027543</name>
</gene>
<dbReference type="Proteomes" id="UP000316079">
    <property type="component" value="Unassembled WGS sequence"/>
</dbReference>
<dbReference type="OrthoDB" id="10023951at2759"/>
<evidence type="ECO:0000313" key="4">
    <source>
        <dbReference type="Proteomes" id="UP000316079"/>
    </source>
</evidence>
<keyword evidence="4" id="KW-1185">Reference proteome</keyword>
<protein>
    <submittedName>
        <fullName evidence="3">Uncharacterized protein</fullName>
    </submittedName>
</protein>
<evidence type="ECO:0000256" key="1">
    <source>
        <dbReference type="ARBA" id="ARBA00008839"/>
    </source>
</evidence>